<dbReference type="InterPro" id="IPR013740">
    <property type="entry name" value="Redoxin"/>
</dbReference>
<reference evidence="2 3" key="1">
    <citation type="submission" date="2018-08" db="EMBL/GenBank/DDBJ databases">
        <title>Lysobacter sp. zong2l5, whole genome shotgun sequence.</title>
        <authorList>
            <person name="Zhang X."/>
            <person name="Feng G."/>
            <person name="Zhu H."/>
        </authorList>
    </citation>
    <scope>NUCLEOTIDE SEQUENCE [LARGE SCALE GENOMIC DNA]</scope>
    <source>
        <strain evidence="3">zong2l5</strain>
    </source>
</reference>
<feature type="domain" description="Thioredoxin" evidence="1">
    <location>
        <begin position="42"/>
        <end position="181"/>
    </location>
</feature>
<evidence type="ECO:0000313" key="2">
    <source>
        <dbReference type="EMBL" id="RDZ26437.1"/>
    </source>
</evidence>
<proteinExistence type="predicted"/>
<dbReference type="PROSITE" id="PS51257">
    <property type="entry name" value="PROKAR_LIPOPROTEIN"/>
    <property type="match status" value="1"/>
</dbReference>
<dbReference type="AlphaFoldDB" id="A0A371JXU8"/>
<dbReference type="Pfam" id="PF08534">
    <property type="entry name" value="Redoxin"/>
    <property type="match status" value="1"/>
</dbReference>
<dbReference type="SUPFAM" id="SSF52833">
    <property type="entry name" value="Thioredoxin-like"/>
    <property type="match status" value="1"/>
</dbReference>
<dbReference type="GO" id="GO:0016491">
    <property type="term" value="F:oxidoreductase activity"/>
    <property type="evidence" value="ECO:0007669"/>
    <property type="project" value="InterPro"/>
</dbReference>
<evidence type="ECO:0000259" key="1">
    <source>
        <dbReference type="PROSITE" id="PS51352"/>
    </source>
</evidence>
<comment type="caution">
    <text evidence="2">The sequence shown here is derived from an EMBL/GenBank/DDBJ whole genome shotgun (WGS) entry which is preliminary data.</text>
</comment>
<dbReference type="PROSITE" id="PS51352">
    <property type="entry name" value="THIOREDOXIN_2"/>
    <property type="match status" value="1"/>
</dbReference>
<protein>
    <submittedName>
        <fullName evidence="2">TlpA family protein disulfide reductase</fullName>
    </submittedName>
</protein>
<dbReference type="RefSeq" id="WP_115860461.1">
    <property type="nucleotide sequence ID" value="NZ_QTSU01000003.1"/>
</dbReference>
<dbReference type="Gene3D" id="3.40.30.10">
    <property type="entry name" value="Glutaredoxin"/>
    <property type="match status" value="1"/>
</dbReference>
<gene>
    <name evidence="2" type="ORF">DX914_15665</name>
</gene>
<dbReference type="EMBL" id="QTSU01000003">
    <property type="protein sequence ID" value="RDZ26437.1"/>
    <property type="molecule type" value="Genomic_DNA"/>
</dbReference>
<keyword evidence="3" id="KW-1185">Reference proteome</keyword>
<dbReference type="InterPro" id="IPR036249">
    <property type="entry name" value="Thioredoxin-like_sf"/>
</dbReference>
<name>A0A371JXU8_9GAMM</name>
<evidence type="ECO:0000313" key="3">
    <source>
        <dbReference type="Proteomes" id="UP000264492"/>
    </source>
</evidence>
<sequence length="201" mass="21749">MRRESVAYAALALACALIAVLGVQNRQLRYDYAALIEDTVRPPVGGWLPSAQAEVLGGGRLTLGRTGGERQVLYFFDPTCPVCEASVPAILELSGALQRAAGGAQLVGVARQEQAGLDGYLRARGFAFPVALSTPRIRALFHLRRVPLLVVVDRDGRVVYSHAGLIDTKEQVPTILTALRATERHAMPQHVAVGSSQWRER</sequence>
<dbReference type="InterPro" id="IPR013766">
    <property type="entry name" value="Thioredoxin_domain"/>
</dbReference>
<accession>A0A371JXU8</accession>
<dbReference type="Proteomes" id="UP000264492">
    <property type="component" value="Unassembled WGS sequence"/>
</dbReference>
<organism evidence="2 3">
    <name type="scientific">Lysobacter silvisoli</name>
    <dbReference type="NCBI Taxonomy" id="2293254"/>
    <lineage>
        <taxon>Bacteria</taxon>
        <taxon>Pseudomonadati</taxon>
        <taxon>Pseudomonadota</taxon>
        <taxon>Gammaproteobacteria</taxon>
        <taxon>Lysobacterales</taxon>
        <taxon>Lysobacteraceae</taxon>
        <taxon>Lysobacter</taxon>
    </lineage>
</organism>
<dbReference type="OrthoDB" id="462848at2"/>